<dbReference type="PANTHER" id="PTHR46401:SF2">
    <property type="entry name" value="GLYCOSYLTRANSFERASE WBBK-RELATED"/>
    <property type="match status" value="1"/>
</dbReference>
<reference evidence="4 5" key="1">
    <citation type="journal article" date="2016" name="Nat. Commun.">
        <title>Thousands of microbial genomes shed light on interconnected biogeochemical processes in an aquifer system.</title>
        <authorList>
            <person name="Anantharaman K."/>
            <person name="Brown C.T."/>
            <person name="Hug L.A."/>
            <person name="Sharon I."/>
            <person name="Castelle C.J."/>
            <person name="Probst A.J."/>
            <person name="Thomas B.C."/>
            <person name="Singh A."/>
            <person name="Wilkins M.J."/>
            <person name="Karaoz U."/>
            <person name="Brodie E.L."/>
            <person name="Williams K.H."/>
            <person name="Hubbard S.S."/>
            <person name="Banfield J.F."/>
        </authorList>
    </citation>
    <scope>NUCLEOTIDE SEQUENCE [LARGE SCALE GENOMIC DNA]</scope>
</reference>
<dbReference type="Pfam" id="PF00534">
    <property type="entry name" value="Glycos_transf_1"/>
    <property type="match status" value="1"/>
</dbReference>
<evidence type="ECO:0000313" key="5">
    <source>
        <dbReference type="Proteomes" id="UP000178659"/>
    </source>
</evidence>
<evidence type="ECO:0000256" key="1">
    <source>
        <dbReference type="ARBA" id="ARBA00022679"/>
    </source>
</evidence>
<feature type="domain" description="Glycosyltransferase subfamily 4-like N-terminal" evidence="3">
    <location>
        <begin position="17"/>
        <end position="173"/>
    </location>
</feature>
<dbReference type="CDD" id="cd03809">
    <property type="entry name" value="GT4_MtfB-like"/>
    <property type="match status" value="1"/>
</dbReference>
<keyword evidence="1" id="KW-0808">Transferase</keyword>
<dbReference type="Proteomes" id="UP000178659">
    <property type="component" value="Unassembled WGS sequence"/>
</dbReference>
<dbReference type="InterPro" id="IPR028098">
    <property type="entry name" value="Glyco_trans_4-like_N"/>
</dbReference>
<proteinExistence type="predicted"/>
<dbReference type="GO" id="GO:0009103">
    <property type="term" value="P:lipopolysaccharide biosynthetic process"/>
    <property type="evidence" value="ECO:0007669"/>
    <property type="project" value="TreeGrafter"/>
</dbReference>
<evidence type="ECO:0000259" key="3">
    <source>
        <dbReference type="Pfam" id="PF13439"/>
    </source>
</evidence>
<dbReference type="Pfam" id="PF13439">
    <property type="entry name" value="Glyco_transf_4"/>
    <property type="match status" value="1"/>
</dbReference>
<evidence type="ECO:0000313" key="4">
    <source>
        <dbReference type="EMBL" id="OGY13592.1"/>
    </source>
</evidence>
<gene>
    <name evidence="4" type="ORF">A3A77_04360</name>
</gene>
<dbReference type="EMBL" id="MHCC01000013">
    <property type="protein sequence ID" value="OGY13592.1"/>
    <property type="molecule type" value="Genomic_DNA"/>
</dbReference>
<dbReference type="SUPFAM" id="SSF53756">
    <property type="entry name" value="UDP-Glycosyltransferase/glycogen phosphorylase"/>
    <property type="match status" value="1"/>
</dbReference>
<comment type="caution">
    <text evidence="4">The sequence shown here is derived from an EMBL/GenBank/DDBJ whole genome shotgun (WGS) entry which is preliminary data.</text>
</comment>
<dbReference type="AlphaFoldDB" id="A0A1G1VEG7"/>
<organism evidence="4 5">
    <name type="scientific">Candidatus Blackburnbacteria bacterium RIFCSPLOWO2_01_FULL_40_20</name>
    <dbReference type="NCBI Taxonomy" id="1797519"/>
    <lineage>
        <taxon>Bacteria</taxon>
        <taxon>Candidatus Blackburniibacteriota</taxon>
    </lineage>
</organism>
<evidence type="ECO:0000259" key="2">
    <source>
        <dbReference type="Pfam" id="PF00534"/>
    </source>
</evidence>
<accession>A0A1G1VEG7</accession>
<evidence type="ECO:0008006" key="6">
    <source>
        <dbReference type="Google" id="ProtNLM"/>
    </source>
</evidence>
<dbReference type="GO" id="GO:0016757">
    <property type="term" value="F:glycosyltransferase activity"/>
    <property type="evidence" value="ECO:0007669"/>
    <property type="project" value="InterPro"/>
</dbReference>
<sequence>MIIGIDGNEANIENRVGVNQYAAELLAALERLPESKKHSFIIYLRQSPLPHLPRERDGWNYKVLPARGVWVLSKLLPHLWLTNPKPDVLFTPSHYAPLLLPIPAVVSIMDLGYLETKEQFKKYDYYQLKYWGALSMRFAKKIIAISESTKREVLSYYPWAKGKVEVTYPGYDKSKFHVPNNKSQINSKIQKVKTKYRIHGKYILFLSTLKPSKNIEGLLGAFKVVSKDHDDLQLVISGKKGWLYESIFNKVISLDLQEKVIFTDFVSEEDKVSLIAGCLVIAAPSFTEGFGMHVLEAMGMGIPVVVASAGSLPEVVGSAGIIVDPNDPKSIAEGIEKALEKHDVLSDKVKKQANKFDWEKTANDTLQILEKAV</sequence>
<feature type="domain" description="Glycosyl transferase family 1" evidence="2">
    <location>
        <begin position="199"/>
        <end position="354"/>
    </location>
</feature>
<dbReference type="Gene3D" id="3.40.50.2000">
    <property type="entry name" value="Glycogen Phosphorylase B"/>
    <property type="match status" value="2"/>
</dbReference>
<dbReference type="PANTHER" id="PTHR46401">
    <property type="entry name" value="GLYCOSYLTRANSFERASE WBBK-RELATED"/>
    <property type="match status" value="1"/>
</dbReference>
<protein>
    <recommendedName>
        <fullName evidence="6">Glycosyl transferase family 1 domain-containing protein</fullName>
    </recommendedName>
</protein>
<dbReference type="InterPro" id="IPR001296">
    <property type="entry name" value="Glyco_trans_1"/>
</dbReference>
<name>A0A1G1VEG7_9BACT</name>